<gene>
    <name evidence="1" type="ORF">Tci_477696</name>
</gene>
<dbReference type="EMBL" id="BKCJ010236417">
    <property type="protein sequence ID" value="GEZ05723.1"/>
    <property type="molecule type" value="Genomic_DNA"/>
</dbReference>
<dbReference type="AlphaFoldDB" id="A0A699I1Q1"/>
<sequence length="39" mass="4363">TWGGSDLHNLPCFYSTIKTCNVVLLEAADEFWEEAAVTM</sequence>
<evidence type="ECO:0000313" key="1">
    <source>
        <dbReference type="EMBL" id="GEZ05723.1"/>
    </source>
</evidence>
<proteinExistence type="predicted"/>
<reference evidence="1" key="1">
    <citation type="journal article" date="2019" name="Sci. Rep.">
        <title>Draft genome of Tanacetum cinerariifolium, the natural source of mosquito coil.</title>
        <authorList>
            <person name="Yamashiro T."/>
            <person name="Shiraishi A."/>
            <person name="Satake H."/>
            <person name="Nakayama K."/>
        </authorList>
    </citation>
    <scope>NUCLEOTIDE SEQUENCE</scope>
</reference>
<organism evidence="1">
    <name type="scientific">Tanacetum cinerariifolium</name>
    <name type="common">Dalmatian daisy</name>
    <name type="synonym">Chrysanthemum cinerariifolium</name>
    <dbReference type="NCBI Taxonomy" id="118510"/>
    <lineage>
        <taxon>Eukaryota</taxon>
        <taxon>Viridiplantae</taxon>
        <taxon>Streptophyta</taxon>
        <taxon>Embryophyta</taxon>
        <taxon>Tracheophyta</taxon>
        <taxon>Spermatophyta</taxon>
        <taxon>Magnoliopsida</taxon>
        <taxon>eudicotyledons</taxon>
        <taxon>Gunneridae</taxon>
        <taxon>Pentapetalae</taxon>
        <taxon>asterids</taxon>
        <taxon>campanulids</taxon>
        <taxon>Asterales</taxon>
        <taxon>Asteraceae</taxon>
        <taxon>Asteroideae</taxon>
        <taxon>Anthemideae</taxon>
        <taxon>Anthemidinae</taxon>
        <taxon>Tanacetum</taxon>
    </lineage>
</organism>
<accession>A0A699I1Q1</accession>
<feature type="non-terminal residue" evidence="1">
    <location>
        <position position="1"/>
    </location>
</feature>
<name>A0A699I1Q1_TANCI</name>
<comment type="caution">
    <text evidence="1">The sequence shown here is derived from an EMBL/GenBank/DDBJ whole genome shotgun (WGS) entry which is preliminary data.</text>
</comment>
<protein>
    <submittedName>
        <fullName evidence="1">Uncharacterized protein</fullName>
    </submittedName>
</protein>